<reference evidence="2" key="1">
    <citation type="submission" date="2023-06" db="EMBL/GenBank/DDBJ databases">
        <authorList>
            <person name="Delattre M."/>
        </authorList>
    </citation>
    <scope>NUCLEOTIDE SEQUENCE</scope>
    <source>
        <strain evidence="2">AF72</strain>
    </source>
</reference>
<comment type="caution">
    <text evidence="2">The sequence shown here is derived from an EMBL/GenBank/DDBJ whole genome shotgun (WGS) entry which is preliminary data.</text>
</comment>
<evidence type="ECO:0000313" key="2">
    <source>
        <dbReference type="EMBL" id="CAJ0568114.1"/>
    </source>
</evidence>
<keyword evidence="1" id="KW-0812">Transmembrane</keyword>
<gene>
    <name evidence="2" type="ORF">MSPICULIGERA_LOCUS6641</name>
</gene>
<protein>
    <submittedName>
        <fullName evidence="2">Uncharacterized protein</fullName>
    </submittedName>
</protein>
<keyword evidence="1" id="KW-1133">Transmembrane helix</keyword>
<dbReference type="AlphaFoldDB" id="A0AA36CFK7"/>
<organism evidence="2 3">
    <name type="scientific">Mesorhabditis spiculigera</name>
    <dbReference type="NCBI Taxonomy" id="96644"/>
    <lineage>
        <taxon>Eukaryota</taxon>
        <taxon>Metazoa</taxon>
        <taxon>Ecdysozoa</taxon>
        <taxon>Nematoda</taxon>
        <taxon>Chromadorea</taxon>
        <taxon>Rhabditida</taxon>
        <taxon>Rhabditina</taxon>
        <taxon>Rhabditomorpha</taxon>
        <taxon>Rhabditoidea</taxon>
        <taxon>Rhabditidae</taxon>
        <taxon>Mesorhabditinae</taxon>
        <taxon>Mesorhabditis</taxon>
    </lineage>
</organism>
<dbReference type="Proteomes" id="UP001177023">
    <property type="component" value="Unassembled WGS sequence"/>
</dbReference>
<name>A0AA36CFK7_9BILA</name>
<feature type="transmembrane region" description="Helical" evidence="1">
    <location>
        <begin position="38"/>
        <end position="67"/>
    </location>
</feature>
<sequence length="75" mass="8156">MGYRVGLTTLLRVLMFDVVAYSYKDGNTAKKDDAADLVFVLTVIILFCCTTGLPICIVIGLIIVCVVKKKDGGNR</sequence>
<evidence type="ECO:0000313" key="3">
    <source>
        <dbReference type="Proteomes" id="UP001177023"/>
    </source>
</evidence>
<accession>A0AA36CFK7</accession>
<evidence type="ECO:0000256" key="1">
    <source>
        <dbReference type="SAM" id="Phobius"/>
    </source>
</evidence>
<proteinExistence type="predicted"/>
<keyword evidence="1" id="KW-0472">Membrane</keyword>
<keyword evidence="3" id="KW-1185">Reference proteome</keyword>
<dbReference type="EMBL" id="CATQJA010001663">
    <property type="protein sequence ID" value="CAJ0568114.1"/>
    <property type="molecule type" value="Genomic_DNA"/>
</dbReference>
<feature type="non-terminal residue" evidence="2">
    <location>
        <position position="1"/>
    </location>
</feature>